<name>A0A2D0MYB0_FLAN2</name>
<evidence type="ECO:0000313" key="4">
    <source>
        <dbReference type="Proteomes" id="UP000223913"/>
    </source>
</evidence>
<proteinExistence type="predicted"/>
<reference evidence="3 4" key="1">
    <citation type="submission" date="2017-10" db="EMBL/GenBank/DDBJ databases">
        <title>The draft genome sequence of Lewinella nigricans NBRC 102662.</title>
        <authorList>
            <person name="Wang K."/>
        </authorList>
    </citation>
    <scope>NUCLEOTIDE SEQUENCE [LARGE SCALE GENOMIC DNA]</scope>
    <source>
        <strain evidence="3 4">NBRC 102662</strain>
    </source>
</reference>
<dbReference type="Proteomes" id="UP000223913">
    <property type="component" value="Unassembled WGS sequence"/>
</dbReference>
<dbReference type="EMBL" id="PDUD01000058">
    <property type="protein sequence ID" value="PHN01254.1"/>
    <property type="molecule type" value="Genomic_DNA"/>
</dbReference>
<evidence type="ECO:0000256" key="1">
    <source>
        <dbReference type="SAM" id="Coils"/>
    </source>
</evidence>
<feature type="compositionally biased region" description="Polar residues" evidence="2">
    <location>
        <begin position="208"/>
        <end position="221"/>
    </location>
</feature>
<feature type="region of interest" description="Disordered" evidence="2">
    <location>
        <begin position="208"/>
        <end position="228"/>
    </location>
</feature>
<feature type="coiled-coil region" evidence="1">
    <location>
        <begin position="416"/>
        <end position="443"/>
    </location>
</feature>
<dbReference type="OrthoDB" id="1521695at2"/>
<feature type="compositionally biased region" description="Basic and acidic residues" evidence="2">
    <location>
        <begin position="1364"/>
        <end position="1385"/>
    </location>
</feature>
<feature type="region of interest" description="Disordered" evidence="2">
    <location>
        <begin position="1364"/>
        <end position="1386"/>
    </location>
</feature>
<feature type="region of interest" description="Disordered" evidence="2">
    <location>
        <begin position="1319"/>
        <end position="1345"/>
    </location>
</feature>
<keyword evidence="1" id="KW-0175">Coiled coil</keyword>
<sequence>MKEVNTQIEDTRSAVVPFLTDKELVETGPESFLAADFFGKEIFGERSFFKGDPPLSRQSRLIQKIKHREDVVGAYFDHLFINKYVLRSNWQSFYARYFFRKYGIGGIGHESLSWREFKEQYVTSAGLFQYEVIVPFLPGIGSEFENRAGRSEEMEVDTDQAVTPQEEQEVVLAGPPVGQAVRDPEAEMIRATESGNETQLADDKVSSYPENSVNEQAQDKTSVADRVGQEPKTYTPEEIRNLFKTRNPGITDSELSRWIDKWIKMGWEPGDAIPDIREIQIQLGEGYYYRKKVEALYITAYSYDEAYAYARKNDINGFWFWINPITGKKGSQIQQIGSIKKYNKNAHRFSSDLVDKLDQVAADPKLKDAALEENSLDDAFSELVKAAQRKLQEADLLPKNYQYMGMYTPDTVAAVQKFVLRKQKEAEREIAQKRKEAEHLASEQAKRWTPLIHGYFDDGEYEAALQVIQDRDIKDNLLLLKAIMKEYREQFGQNLLREFTSFGRLSEKQEREAEGILLKASTIIEKIEVHVNLHSSTLSLFAATPVFVEDETPIINLLNESLSKADLELLRSRPDFIKVSVKNWIDEDEYFKIRMKLGPLEGDDPIPAGERTSPSIIREHIKDQKGFWDDDERGVYNVLLELSPRRRAILIADMFVKKELDFLEVSEKLQLLKLVLNDEGKIISESESFMQRLKIEEDLSATDEDGITRLFELIVLEKERITEVLKNTDDPAKQEAIRAELQALENISKDKETLRILKGEVQSTEIADYYAITGDNLPEEAKQRMIGAGGDYKEWLAGYQKMAGIEDEAAFSAWLEDAEVSSSISGFAEKMALKEHDSNTVVRRNSRDTYVVELSEKGKLRKQAIIAGLKKRDANTLLEVKLISQFGENTEVENIYSTMLGLSAEERKQQFSDNRDFLLLVNDRLDDDEKKIFYELATREDDQELSDKIVDLALEGAGTEEKILDLYAENLSPAQRKQFRLGYYLSSTKTGKESYSPEEQQALELFENYQKRLLDTTIIGNPFSGLYLTVTELEEEEYIAHLDKLLGVPTSDEYETPEGRRLIADILKLRVEEKIKHRDKFFNGDAYADSGGWEDNRYESFNRIYKGLGPEVTQGDIAKLITTYENFNKSREEFLADVEKTVNIVSTVAAIVAAVIATVLTEGAASPWLASLIVSASSLAGTTIPKLTAGTWTPSEFGEDLVTEIIGLGVGAKLKLLKGLGEGLTASKAVAKAAEELIEEAADPKKHSLIKGLLKDFIEGEIESIATEGVLTIKDLIFLDQTQYDILKQHGEALLSWETHVGSLPFGTAFGATFQKSVDQQTHQEGTHQENAHSKQQTEQYIPRQDNADILIEQTTVKEHHYKVVDSDGETPVDKSPTDTKKKESLAPQSVLGVTLANRLDGFSAKSKKIYQQLFAQKLKYRKVDGEILFYSNNGEVIGKLNPEGFVAEKFITPDMDVDKQKTLFTLESGHILVEIEGEYAFHLGFEHGRTLDASEVNQYYKQMGKHEPYRQNAPVIDRILVKGEKVYIIEYEKGGVPNPGGWGSMKMYDSIKEIRDDLAILPEWKDPDKGRLVIREYEVINPLRVRDGVVGSILETGGTSAEHVKWGDGHQYEILDNLRGEKWRDYFKEPKVHEIELGTPNVNDQNNRKEAGTLGKDSAIYPDVQDKITSSENRNNFNDVSGIREALEINQKILKDGGHDVNLLEESLRIVDERTLTYFDGNPSELAAVLDKAKHRNDLEVVGLKHILDQAANTSLDVSRSRAEIIASIEALLSEMGNDLTGKRLTVRRIVSEYAAEMAMGFNPQPLDFIVTGRKGDQVLRTGFQNLIDFLSIKEITSVKTSLSKNYLEEYFKQYRKMVLKGDKIQEKLSKTIDKAGKDNSGGYEIPLPDLTNPDVISEEAVMRIPDDQVPEFRSYLAEKMKYDKEFLSENEFRDKYALPRHFTDLGLKNYTERRIKGIGITSKDLEGFINRY</sequence>
<evidence type="ECO:0000313" key="3">
    <source>
        <dbReference type="EMBL" id="PHN01254.1"/>
    </source>
</evidence>
<gene>
    <name evidence="3" type="ORF">CRP01_37890</name>
</gene>
<keyword evidence="4" id="KW-1185">Reference proteome</keyword>
<comment type="caution">
    <text evidence="3">The sequence shown here is derived from an EMBL/GenBank/DDBJ whole genome shotgun (WGS) entry which is preliminary data.</text>
</comment>
<accession>A0A2D0MYB0</accession>
<organism evidence="3 4">
    <name type="scientific">Flavilitoribacter nigricans (strain ATCC 23147 / DSM 23189 / NBRC 102662 / NCIMB 1420 / SS-2)</name>
    <name type="common">Lewinella nigricans</name>
    <dbReference type="NCBI Taxonomy" id="1122177"/>
    <lineage>
        <taxon>Bacteria</taxon>
        <taxon>Pseudomonadati</taxon>
        <taxon>Bacteroidota</taxon>
        <taxon>Saprospiria</taxon>
        <taxon>Saprospirales</taxon>
        <taxon>Lewinellaceae</taxon>
        <taxon>Flavilitoribacter</taxon>
    </lineage>
</organism>
<dbReference type="RefSeq" id="WP_099155311.1">
    <property type="nucleotide sequence ID" value="NZ_PDUD01000058.1"/>
</dbReference>
<protein>
    <submittedName>
        <fullName evidence="3">Uncharacterized protein</fullName>
    </submittedName>
</protein>
<evidence type="ECO:0000256" key="2">
    <source>
        <dbReference type="SAM" id="MobiDB-lite"/>
    </source>
</evidence>